<organism evidence="2 3">
    <name type="scientific">Treponema medium ATCC 700293</name>
    <dbReference type="NCBI Taxonomy" id="1125700"/>
    <lineage>
        <taxon>Bacteria</taxon>
        <taxon>Pseudomonadati</taxon>
        <taxon>Spirochaetota</taxon>
        <taxon>Spirochaetia</taxon>
        <taxon>Spirochaetales</taxon>
        <taxon>Treponemataceae</taxon>
        <taxon>Treponema</taxon>
    </lineage>
</organism>
<reference evidence="2 3" key="1">
    <citation type="submission" date="2013-04" db="EMBL/GenBank/DDBJ databases">
        <title>The Genome Sequence of Treponema medium ATCC 700293.</title>
        <authorList>
            <consortium name="The Broad Institute Genomics Platform"/>
            <person name="Earl A."/>
            <person name="Ward D."/>
            <person name="Feldgarden M."/>
            <person name="Gevers D."/>
            <person name="Leonetti C."/>
            <person name="Blanton J.M."/>
            <person name="Dewhirst F.E."/>
            <person name="Izard J."/>
            <person name="Walker B."/>
            <person name="Young S."/>
            <person name="Zeng Q."/>
            <person name="Gargeya S."/>
            <person name="Fitzgerald M."/>
            <person name="Haas B."/>
            <person name="Abouelleil A."/>
            <person name="Allen A.W."/>
            <person name="Alvarado L."/>
            <person name="Arachchi H.M."/>
            <person name="Berlin A.M."/>
            <person name="Chapman S.B."/>
            <person name="Gainer-Dewar J."/>
            <person name="Goldberg J."/>
            <person name="Griggs A."/>
            <person name="Gujja S."/>
            <person name="Hansen M."/>
            <person name="Howarth C."/>
            <person name="Imamovic A."/>
            <person name="Ireland A."/>
            <person name="Larimer J."/>
            <person name="McCowan C."/>
            <person name="Murphy C."/>
            <person name="Pearson M."/>
            <person name="Poon T.W."/>
            <person name="Priest M."/>
            <person name="Roberts A."/>
            <person name="Saif S."/>
            <person name="Shea T."/>
            <person name="Sisk P."/>
            <person name="Sykes S."/>
            <person name="Wortman J."/>
            <person name="Nusbaum C."/>
            <person name="Birren B."/>
        </authorList>
    </citation>
    <scope>NUCLEOTIDE SEQUENCE [LARGE SCALE GENOMIC DNA]</scope>
    <source>
        <strain evidence="2 3">ATCC 700293</strain>
    </source>
</reference>
<comment type="caution">
    <text evidence="2">The sequence shown here is derived from an EMBL/GenBank/DDBJ whole genome shotgun (WGS) entry which is preliminary data.</text>
</comment>
<keyword evidence="1" id="KW-1133">Transmembrane helix</keyword>
<gene>
    <name evidence="2" type="ORF">HMPREF9195_01529</name>
</gene>
<dbReference type="PANTHER" id="PTHR45661">
    <property type="entry name" value="SURFACE ANTIGEN"/>
    <property type="match status" value="1"/>
</dbReference>
<dbReference type="Gene3D" id="3.80.10.10">
    <property type="entry name" value="Ribonuclease Inhibitor"/>
    <property type="match status" value="1"/>
</dbReference>
<dbReference type="PANTHER" id="PTHR45661:SF3">
    <property type="entry name" value="IG-LIKE DOMAIN-CONTAINING PROTEIN"/>
    <property type="match status" value="1"/>
</dbReference>
<dbReference type="EMBL" id="ATFE01000012">
    <property type="protein sequence ID" value="EPF28320.1"/>
    <property type="molecule type" value="Genomic_DNA"/>
</dbReference>
<sequence length="577" mass="63687">MDQNHIFAHSAAKRTYRLPQMKHIFFSVLMLTVSAVMFLSCRGHGGSNVITIKVEGDQYITIKKPETKSLTVARGSKWAAIKGKIEISCYDDYDLSGWKLNNASGTAVTDETVFNNDSVVFAVSAKKPGKKYYVHHLLQNVNDDNYTHNTQDDQTLRGDVGTDTKAAANSYPGFTAQSFDQKKIAADNTTVVEIKYDRNNITLTFELDEGSFVPPLPSGNTVTGRFGKDIPITAPVKTDYIFAGWQPTLGTTFPPEDGTYTAQWTKPKLTIQGDERIKADTLGTIEVNGNATWADVEAQATTKAILKDDWPAADYEIYEWRLNDRNGEKLDVTYTFTKDTTVYAVTNYKSFNIAADGKTLDAYPHGKAPKGSIIIPENITVIDSNAFAGAAELSNVILPEKLEEIRENAFSGCTELKAIDIPAKVTKIDKTAFTECPKLATFTVHADNTIYHAEGNIIYSKDKKKLVWAAPALKEANILDSVIEIEDYAFRGYSNLEAVKLPRGLKTIGEEAFLGCTASVITIVGNELTTIGNNAFGHKDHSETCCKKIRIPQGAEFDNIVTKVKAVNYPEGRIERY</sequence>
<evidence type="ECO:0000313" key="2">
    <source>
        <dbReference type="EMBL" id="EPF28320.1"/>
    </source>
</evidence>
<proteinExistence type="predicted"/>
<accession>A0AA87TEI9</accession>
<dbReference type="Pfam" id="PF13306">
    <property type="entry name" value="LRR_5"/>
    <property type="match status" value="2"/>
</dbReference>
<dbReference type="InterPro" id="IPR053139">
    <property type="entry name" value="Surface_bspA-like"/>
</dbReference>
<evidence type="ECO:0000313" key="3">
    <source>
        <dbReference type="Proteomes" id="UP000014634"/>
    </source>
</evidence>
<keyword evidence="1" id="KW-0472">Membrane</keyword>
<evidence type="ECO:0008006" key="4">
    <source>
        <dbReference type="Google" id="ProtNLM"/>
    </source>
</evidence>
<protein>
    <recommendedName>
        <fullName evidence="4">Bacterial repeat domain-containing protein</fullName>
    </recommendedName>
</protein>
<dbReference type="InterPro" id="IPR032675">
    <property type="entry name" value="LRR_dom_sf"/>
</dbReference>
<feature type="transmembrane region" description="Helical" evidence="1">
    <location>
        <begin position="23"/>
        <end position="40"/>
    </location>
</feature>
<name>A0AA87TEI9_TREMD</name>
<dbReference type="AlphaFoldDB" id="A0AA87TEI9"/>
<dbReference type="Proteomes" id="UP000014634">
    <property type="component" value="Unassembled WGS sequence"/>
</dbReference>
<evidence type="ECO:0000256" key="1">
    <source>
        <dbReference type="SAM" id="Phobius"/>
    </source>
</evidence>
<dbReference type="InterPro" id="IPR026906">
    <property type="entry name" value="LRR_5"/>
</dbReference>
<dbReference type="RefSeq" id="WP_016523466.1">
    <property type="nucleotide sequence ID" value="NZ_KE332517.1"/>
</dbReference>
<keyword evidence="1" id="KW-0812">Transmembrane</keyword>
<dbReference type="SUPFAM" id="SSF52058">
    <property type="entry name" value="L domain-like"/>
    <property type="match status" value="1"/>
</dbReference>